<keyword evidence="3 6" id="KW-0238">DNA-binding</keyword>
<reference evidence="11" key="1">
    <citation type="submission" date="2021-02" db="EMBL/GenBank/DDBJ databases">
        <authorList>
            <person name="Nowell W R."/>
        </authorList>
    </citation>
    <scope>NUCLEOTIDE SEQUENCE</scope>
</reference>
<dbReference type="InterPro" id="IPR001356">
    <property type="entry name" value="HD"/>
</dbReference>
<dbReference type="InterPro" id="IPR017970">
    <property type="entry name" value="Homeobox_CS"/>
</dbReference>
<dbReference type="SUPFAM" id="SSF46689">
    <property type="entry name" value="Homeodomain-like"/>
    <property type="match status" value="1"/>
</dbReference>
<dbReference type="SMART" id="SM00389">
    <property type="entry name" value="HOX"/>
    <property type="match status" value="1"/>
</dbReference>
<dbReference type="InterPro" id="IPR003654">
    <property type="entry name" value="OAR_dom"/>
</dbReference>
<evidence type="ECO:0000256" key="7">
    <source>
        <dbReference type="RuleBase" id="RU000682"/>
    </source>
</evidence>
<gene>
    <name evidence="11" type="ORF">EDS130_LOCUS37964</name>
</gene>
<accession>A0A815MXZ3</accession>
<evidence type="ECO:0000256" key="6">
    <source>
        <dbReference type="PROSITE-ProRule" id="PRU00108"/>
    </source>
</evidence>
<evidence type="ECO:0000313" key="11">
    <source>
        <dbReference type="EMBL" id="CAF1427491.1"/>
    </source>
</evidence>
<dbReference type="OrthoDB" id="6159439at2759"/>
<dbReference type="EMBL" id="CAJNOJ010000385">
    <property type="protein sequence ID" value="CAF1427491.1"/>
    <property type="molecule type" value="Genomic_DNA"/>
</dbReference>
<dbReference type="GO" id="GO:0005634">
    <property type="term" value="C:nucleus"/>
    <property type="evidence" value="ECO:0007669"/>
    <property type="project" value="UniProtKB-SubCell"/>
</dbReference>
<dbReference type="Gene3D" id="1.10.10.60">
    <property type="entry name" value="Homeodomain-like"/>
    <property type="match status" value="1"/>
</dbReference>
<dbReference type="Pfam" id="PF00046">
    <property type="entry name" value="Homeodomain"/>
    <property type="match status" value="1"/>
</dbReference>
<dbReference type="GO" id="GO:0003677">
    <property type="term" value="F:DNA binding"/>
    <property type="evidence" value="ECO:0007669"/>
    <property type="project" value="UniProtKB-UniRule"/>
</dbReference>
<feature type="region of interest" description="Disordered" evidence="8">
    <location>
        <begin position="72"/>
        <end position="91"/>
    </location>
</feature>
<dbReference type="PROSITE" id="PS00027">
    <property type="entry name" value="HOMEOBOX_1"/>
    <property type="match status" value="1"/>
</dbReference>
<comment type="subcellular location">
    <subcellularLocation>
        <location evidence="1 6 7">Nucleus</location>
    </subcellularLocation>
</comment>
<dbReference type="GO" id="GO:0030182">
    <property type="term" value="P:neuron differentiation"/>
    <property type="evidence" value="ECO:0007669"/>
    <property type="project" value="TreeGrafter"/>
</dbReference>
<evidence type="ECO:0000256" key="8">
    <source>
        <dbReference type="SAM" id="MobiDB-lite"/>
    </source>
</evidence>
<evidence type="ECO:0000256" key="4">
    <source>
        <dbReference type="ARBA" id="ARBA00023155"/>
    </source>
</evidence>
<evidence type="ECO:0000259" key="10">
    <source>
        <dbReference type="PROSITE" id="PS50803"/>
    </source>
</evidence>
<dbReference type="Pfam" id="PF03826">
    <property type="entry name" value="OAR"/>
    <property type="match status" value="1"/>
</dbReference>
<comment type="caution">
    <text evidence="11">The sequence shown here is derived from an EMBL/GenBank/DDBJ whole genome shotgun (WGS) entry which is preliminary data.</text>
</comment>
<evidence type="ECO:0000256" key="3">
    <source>
        <dbReference type="ARBA" id="ARBA00023125"/>
    </source>
</evidence>
<evidence type="ECO:0000259" key="9">
    <source>
        <dbReference type="PROSITE" id="PS50071"/>
    </source>
</evidence>
<evidence type="ECO:0000313" key="12">
    <source>
        <dbReference type="Proteomes" id="UP000663852"/>
    </source>
</evidence>
<dbReference type="GO" id="GO:0000981">
    <property type="term" value="F:DNA-binding transcription factor activity, RNA polymerase II-specific"/>
    <property type="evidence" value="ECO:0007669"/>
    <property type="project" value="InterPro"/>
</dbReference>
<keyword evidence="2" id="KW-0217">Developmental protein</keyword>
<protein>
    <submittedName>
        <fullName evidence="11">Uncharacterized protein</fullName>
    </submittedName>
</protein>
<name>A0A815MXZ3_ADIRI</name>
<proteinExistence type="predicted"/>
<feature type="DNA-binding region" description="Homeobox" evidence="6">
    <location>
        <begin position="81"/>
        <end position="140"/>
    </location>
</feature>
<dbReference type="PANTHER" id="PTHR46770:SF1">
    <property type="entry name" value="HOMEOBOX PROTEIN ORTHOPEDIA"/>
    <property type="match status" value="1"/>
</dbReference>
<sequence length="313" mass="34833">MFNINSDCISDQAVGKQEQQACHSLSTIDGNNRFSPPTTTRTSSSSSSSLTASNSHDDTRLSSSSNKLLLSSSSPLTIAKPKRHRTRFTPAQLNELERSFSKTHYPDIFMREELAVRISLTESRVQVWFQNRRAKWKKRKKTTNVFRQHYPSQHPQSLTPYGCLINTAIDGQTPLNQSDHHHHHHHVKWSGTTAANNCNQFPFSSANFSQMDQSLTPHFYSSTAMADYVNLPPPSAASTTSLFSSALPSIINIDPLNSCSSVSSYNLPFPSSSSTLAVDVMTTDNEDIWRGSSIASLRRKAVEYQAGSNNNFK</sequence>
<evidence type="ECO:0000256" key="5">
    <source>
        <dbReference type="ARBA" id="ARBA00023242"/>
    </source>
</evidence>
<feature type="compositionally biased region" description="Low complexity" evidence="8">
    <location>
        <begin position="35"/>
        <end position="54"/>
    </location>
</feature>
<feature type="region of interest" description="Disordered" evidence="8">
    <location>
        <begin position="26"/>
        <end position="67"/>
    </location>
</feature>
<dbReference type="PROSITE" id="PS50071">
    <property type="entry name" value="HOMEOBOX_2"/>
    <property type="match status" value="1"/>
</dbReference>
<feature type="domain" description="Homeobox" evidence="9">
    <location>
        <begin position="79"/>
        <end position="139"/>
    </location>
</feature>
<evidence type="ECO:0000256" key="2">
    <source>
        <dbReference type="ARBA" id="ARBA00022473"/>
    </source>
</evidence>
<keyword evidence="5 6" id="KW-0539">Nucleus</keyword>
<dbReference type="Proteomes" id="UP000663852">
    <property type="component" value="Unassembled WGS sequence"/>
</dbReference>
<organism evidence="11 12">
    <name type="scientific">Adineta ricciae</name>
    <name type="common">Rotifer</name>
    <dbReference type="NCBI Taxonomy" id="249248"/>
    <lineage>
        <taxon>Eukaryota</taxon>
        <taxon>Metazoa</taxon>
        <taxon>Spiralia</taxon>
        <taxon>Gnathifera</taxon>
        <taxon>Rotifera</taxon>
        <taxon>Eurotatoria</taxon>
        <taxon>Bdelloidea</taxon>
        <taxon>Adinetida</taxon>
        <taxon>Adinetidae</taxon>
        <taxon>Adineta</taxon>
    </lineage>
</organism>
<dbReference type="InterPro" id="IPR009057">
    <property type="entry name" value="Homeodomain-like_sf"/>
</dbReference>
<dbReference type="FunFam" id="1.10.10.60:FF:000057">
    <property type="entry name" value="Short stature homeobox 2"/>
    <property type="match status" value="1"/>
</dbReference>
<dbReference type="CDD" id="cd00086">
    <property type="entry name" value="homeodomain"/>
    <property type="match status" value="1"/>
</dbReference>
<keyword evidence="4 6" id="KW-0371">Homeobox</keyword>
<dbReference type="AlphaFoldDB" id="A0A815MXZ3"/>
<dbReference type="PROSITE" id="PS50803">
    <property type="entry name" value="OAR"/>
    <property type="match status" value="1"/>
</dbReference>
<feature type="domain" description="OAR" evidence="10">
    <location>
        <begin position="292"/>
        <end position="305"/>
    </location>
</feature>
<dbReference type="InterPro" id="IPR051895">
    <property type="entry name" value="OTP_Homeobox"/>
</dbReference>
<evidence type="ECO:0000256" key="1">
    <source>
        <dbReference type="ARBA" id="ARBA00004123"/>
    </source>
</evidence>
<dbReference type="PANTHER" id="PTHR46770">
    <property type="entry name" value="HOMEOBOX PROTEIN ORTHOPEDIA"/>
    <property type="match status" value="1"/>
</dbReference>